<sequence>IPDTQTLCQGKFLVTLPNIVFQIEEIALTNELFESTVNWHCLPNARKGTEDPLLTSIET</sequence>
<feature type="non-terminal residue" evidence="1">
    <location>
        <position position="1"/>
    </location>
</feature>
<dbReference type="EMBL" id="LAZR01008886">
    <property type="protein sequence ID" value="KKM75977.1"/>
    <property type="molecule type" value="Genomic_DNA"/>
</dbReference>
<accession>A0A0F9N376</accession>
<protein>
    <submittedName>
        <fullName evidence="1">Uncharacterized protein</fullName>
    </submittedName>
</protein>
<reference evidence="1" key="1">
    <citation type="journal article" date="2015" name="Nature">
        <title>Complex archaea that bridge the gap between prokaryotes and eukaryotes.</title>
        <authorList>
            <person name="Spang A."/>
            <person name="Saw J.H."/>
            <person name="Jorgensen S.L."/>
            <person name="Zaremba-Niedzwiedzka K."/>
            <person name="Martijn J."/>
            <person name="Lind A.E."/>
            <person name="van Eijk R."/>
            <person name="Schleper C."/>
            <person name="Guy L."/>
            <person name="Ettema T.J."/>
        </authorList>
    </citation>
    <scope>NUCLEOTIDE SEQUENCE</scope>
</reference>
<proteinExistence type="predicted"/>
<name>A0A0F9N376_9ZZZZ</name>
<comment type="caution">
    <text evidence="1">The sequence shown here is derived from an EMBL/GenBank/DDBJ whole genome shotgun (WGS) entry which is preliminary data.</text>
</comment>
<dbReference type="AlphaFoldDB" id="A0A0F9N376"/>
<evidence type="ECO:0000313" key="1">
    <source>
        <dbReference type="EMBL" id="KKM75977.1"/>
    </source>
</evidence>
<gene>
    <name evidence="1" type="ORF">LCGC14_1384830</name>
</gene>
<organism evidence="1">
    <name type="scientific">marine sediment metagenome</name>
    <dbReference type="NCBI Taxonomy" id="412755"/>
    <lineage>
        <taxon>unclassified sequences</taxon>
        <taxon>metagenomes</taxon>
        <taxon>ecological metagenomes</taxon>
    </lineage>
</organism>